<organism evidence="9 10">
    <name type="scientific">Perkinsus olseni</name>
    <name type="common">Perkinsus atlanticus</name>
    <dbReference type="NCBI Taxonomy" id="32597"/>
    <lineage>
        <taxon>Eukaryota</taxon>
        <taxon>Sar</taxon>
        <taxon>Alveolata</taxon>
        <taxon>Perkinsozoa</taxon>
        <taxon>Perkinsea</taxon>
        <taxon>Perkinsida</taxon>
        <taxon>Perkinsidae</taxon>
        <taxon>Perkinsus</taxon>
    </lineage>
</organism>
<protein>
    <recommendedName>
        <fullName evidence="8">Major facilitator superfamily (MFS) profile domain-containing protein</fullName>
    </recommendedName>
</protein>
<feature type="compositionally biased region" description="Acidic residues" evidence="6">
    <location>
        <begin position="475"/>
        <end position="486"/>
    </location>
</feature>
<accession>A0A7J6P6U0</accession>
<dbReference type="GO" id="GO:0022857">
    <property type="term" value="F:transmembrane transporter activity"/>
    <property type="evidence" value="ECO:0007669"/>
    <property type="project" value="InterPro"/>
</dbReference>
<dbReference type="OrthoDB" id="446239at2759"/>
<dbReference type="PRINTS" id="PR01035">
    <property type="entry name" value="TCRTETA"/>
</dbReference>
<reference evidence="9 10" key="1">
    <citation type="submission" date="2020-04" db="EMBL/GenBank/DDBJ databases">
        <title>Perkinsus olseni comparative genomics.</title>
        <authorList>
            <person name="Bogema D.R."/>
        </authorList>
    </citation>
    <scope>NUCLEOTIDE SEQUENCE [LARGE SCALE GENOMIC DNA]</scope>
    <source>
        <strain evidence="9">00978-12</strain>
    </source>
</reference>
<comment type="caution">
    <text evidence="9">The sequence shown here is derived from an EMBL/GenBank/DDBJ whole genome shotgun (WGS) entry which is preliminary data.</text>
</comment>
<dbReference type="EMBL" id="JABANP010000070">
    <property type="protein sequence ID" value="KAF4691839.1"/>
    <property type="molecule type" value="Genomic_DNA"/>
</dbReference>
<feature type="domain" description="Major facilitator superfamily (MFS) profile" evidence="8">
    <location>
        <begin position="49"/>
        <end position="434"/>
    </location>
</feature>
<evidence type="ECO:0000256" key="1">
    <source>
        <dbReference type="ARBA" id="ARBA00004141"/>
    </source>
</evidence>
<dbReference type="InterPro" id="IPR011701">
    <property type="entry name" value="MFS"/>
</dbReference>
<dbReference type="InterPro" id="IPR036259">
    <property type="entry name" value="MFS_trans_sf"/>
</dbReference>
<feature type="transmembrane region" description="Helical" evidence="7">
    <location>
        <begin position="47"/>
        <end position="75"/>
    </location>
</feature>
<feature type="transmembrane region" description="Helical" evidence="7">
    <location>
        <begin position="380"/>
        <end position="400"/>
    </location>
</feature>
<comment type="subcellular location">
    <subcellularLocation>
        <location evidence="1">Membrane</location>
        <topology evidence="1">Multi-pass membrane protein</topology>
    </subcellularLocation>
</comment>
<gene>
    <name evidence="9" type="ORF">FOZ60_014720</name>
</gene>
<sequence length="486" mass="52273">MSISKEFRRILPIPDGGSDGPMPPNDYYNLNHWRRLLYRLKYRPRRVVDLTMIFFSIFLEWLGSTLLAPVTPWYIEDLAPDMNQGTAASILMAAYAVGTFLASLVTGPLSDRLGRRPVFLTAMTIYTVAQFLMANAWDIGSFAGFRAMAGVAAGTRPCIMAYLTDSSRPIDMKMYGVFMGLFVVVGQSLGPAIGGALASVTLSFPFYFIGVISAALLVFMYLFLRESLVKDEHGMPINKFASPEEKDPPTNKFLWPTVACLATASFSGQYLQINWSTVCGLVGADQYHLSTSANGGLLGIQAIASIVVNCIYLPLTHVLGSALLGSIGMLIAIGIVGVPFIDSLVGVIFLGMCIQAGTALYFAGMAYFNSVIAPPKKRGLINSCVMGAANVGGIVGPLVGGDLYDLDPTYPFYLSVILSCVGSLACLGIHFGIKHQLKLFKQAAASAPTMKPAVTDERPPWNQGDTEPKNPSSTDIDDSDSTETAI</sequence>
<feature type="transmembrane region" description="Helical" evidence="7">
    <location>
        <begin position="322"/>
        <end position="341"/>
    </location>
</feature>
<dbReference type="Proteomes" id="UP000541610">
    <property type="component" value="Unassembled WGS sequence"/>
</dbReference>
<keyword evidence="4 7" id="KW-1133">Transmembrane helix</keyword>
<feature type="transmembrane region" description="Helical" evidence="7">
    <location>
        <begin position="204"/>
        <end position="224"/>
    </location>
</feature>
<keyword evidence="2" id="KW-0813">Transport</keyword>
<dbReference type="Pfam" id="PF07690">
    <property type="entry name" value="MFS_1"/>
    <property type="match status" value="1"/>
</dbReference>
<dbReference type="PANTHER" id="PTHR23504">
    <property type="entry name" value="MAJOR FACILITATOR SUPERFAMILY DOMAIN-CONTAINING PROTEIN 10"/>
    <property type="match status" value="1"/>
</dbReference>
<evidence type="ECO:0000313" key="9">
    <source>
        <dbReference type="EMBL" id="KAF4691839.1"/>
    </source>
</evidence>
<name>A0A7J6P6U0_PEROL</name>
<evidence type="ECO:0000256" key="2">
    <source>
        <dbReference type="ARBA" id="ARBA00022448"/>
    </source>
</evidence>
<evidence type="ECO:0000256" key="4">
    <source>
        <dbReference type="ARBA" id="ARBA00022989"/>
    </source>
</evidence>
<keyword evidence="3 7" id="KW-0812">Transmembrane</keyword>
<dbReference type="PROSITE" id="PS50850">
    <property type="entry name" value="MFS"/>
    <property type="match status" value="1"/>
</dbReference>
<dbReference type="GO" id="GO:0016020">
    <property type="term" value="C:membrane"/>
    <property type="evidence" value="ECO:0007669"/>
    <property type="project" value="UniProtKB-SubCell"/>
</dbReference>
<proteinExistence type="predicted"/>
<evidence type="ECO:0000256" key="6">
    <source>
        <dbReference type="SAM" id="MobiDB-lite"/>
    </source>
</evidence>
<feature type="transmembrane region" description="Helical" evidence="7">
    <location>
        <begin position="118"/>
        <end position="137"/>
    </location>
</feature>
<dbReference type="InterPro" id="IPR001958">
    <property type="entry name" value="Tet-R_TetA/multi-R_MdtG-like"/>
</dbReference>
<dbReference type="PROSITE" id="PS00216">
    <property type="entry name" value="SUGAR_TRANSPORT_1"/>
    <property type="match status" value="1"/>
</dbReference>
<feature type="transmembrane region" description="Helical" evidence="7">
    <location>
        <begin position="175"/>
        <end position="198"/>
    </location>
</feature>
<dbReference type="PANTHER" id="PTHR23504:SF115">
    <property type="entry name" value="MULTIDRUG RESISTANCE PROTEIN 2"/>
    <property type="match status" value="1"/>
</dbReference>
<dbReference type="SUPFAM" id="SSF103473">
    <property type="entry name" value="MFS general substrate transporter"/>
    <property type="match status" value="1"/>
</dbReference>
<dbReference type="InterPro" id="IPR020846">
    <property type="entry name" value="MFS_dom"/>
</dbReference>
<dbReference type="CDD" id="cd17325">
    <property type="entry name" value="MFS_MdtG_SLC18_like"/>
    <property type="match status" value="1"/>
</dbReference>
<evidence type="ECO:0000259" key="8">
    <source>
        <dbReference type="PROSITE" id="PS50850"/>
    </source>
</evidence>
<dbReference type="Gene3D" id="1.20.1250.20">
    <property type="entry name" value="MFS general substrate transporter like domains"/>
    <property type="match status" value="1"/>
</dbReference>
<evidence type="ECO:0000256" key="5">
    <source>
        <dbReference type="ARBA" id="ARBA00023136"/>
    </source>
</evidence>
<feature type="transmembrane region" description="Helical" evidence="7">
    <location>
        <begin position="87"/>
        <end position="106"/>
    </location>
</feature>
<feature type="transmembrane region" description="Helical" evidence="7">
    <location>
        <begin position="412"/>
        <end position="433"/>
    </location>
</feature>
<feature type="region of interest" description="Disordered" evidence="6">
    <location>
        <begin position="450"/>
        <end position="486"/>
    </location>
</feature>
<dbReference type="InterPro" id="IPR005829">
    <property type="entry name" value="Sugar_transporter_CS"/>
</dbReference>
<evidence type="ECO:0000256" key="7">
    <source>
        <dbReference type="SAM" id="Phobius"/>
    </source>
</evidence>
<evidence type="ECO:0000256" key="3">
    <source>
        <dbReference type="ARBA" id="ARBA00022692"/>
    </source>
</evidence>
<feature type="transmembrane region" description="Helical" evidence="7">
    <location>
        <begin position="293"/>
        <end position="315"/>
    </location>
</feature>
<keyword evidence="5 7" id="KW-0472">Membrane</keyword>
<dbReference type="AlphaFoldDB" id="A0A7J6P6U0"/>
<evidence type="ECO:0000313" key="10">
    <source>
        <dbReference type="Proteomes" id="UP000541610"/>
    </source>
</evidence>
<feature type="transmembrane region" description="Helical" evidence="7">
    <location>
        <begin position="347"/>
        <end position="368"/>
    </location>
</feature>